<organism evidence="1 2">
    <name type="scientific">Persea americana</name>
    <name type="common">Avocado</name>
    <dbReference type="NCBI Taxonomy" id="3435"/>
    <lineage>
        <taxon>Eukaryota</taxon>
        <taxon>Viridiplantae</taxon>
        <taxon>Streptophyta</taxon>
        <taxon>Embryophyta</taxon>
        <taxon>Tracheophyta</taxon>
        <taxon>Spermatophyta</taxon>
        <taxon>Magnoliopsida</taxon>
        <taxon>Magnoliidae</taxon>
        <taxon>Laurales</taxon>
        <taxon>Lauraceae</taxon>
        <taxon>Persea</taxon>
    </lineage>
</organism>
<accession>A0ACC2N2Z6</accession>
<comment type="caution">
    <text evidence="1">The sequence shown here is derived from an EMBL/GenBank/DDBJ whole genome shotgun (WGS) entry which is preliminary data.</text>
</comment>
<evidence type="ECO:0000313" key="2">
    <source>
        <dbReference type="Proteomes" id="UP001234297"/>
    </source>
</evidence>
<sequence>MAAAGEAEIPNKRIILKDYVTGSPKEDDMVLTSCTSKSKVPEGSKAVLVKNLYLSCDPYMRALMSKPIPQSYANSYVPGSAIIGYGVGKVVDSGHPDFKAGDLVWGLTGWEEFSLISMPQQLIKIKDTDVPLSYYTGILGMPGLTAYVGFHEICSPKKGETVYVSAASGAVGQLVGQFAKLMGCYVVGSAGSKEKVDLLKNKFGFDDAFNYKEEHDLNAALKRCFPEGIDIYFENVGGSMLDAVLLNMKVHGRIAVCGLMSQYNLTQQEGVHNLFCVVTKRIRMQGFLEPDHEHKYPQFLELIIQYIREGKITYVEDVAEGLESAPSALIGLFSGRNVGKQVVLVARE</sequence>
<dbReference type="Proteomes" id="UP001234297">
    <property type="component" value="Chromosome 1"/>
</dbReference>
<proteinExistence type="predicted"/>
<gene>
    <name evidence="1" type="ORF">MRB53_004100</name>
</gene>
<protein>
    <submittedName>
        <fullName evidence="1">Uncharacterized protein</fullName>
    </submittedName>
</protein>
<keyword evidence="2" id="KW-1185">Reference proteome</keyword>
<reference evidence="1 2" key="1">
    <citation type="journal article" date="2022" name="Hortic Res">
        <title>A haplotype resolved chromosomal level avocado genome allows analysis of novel avocado genes.</title>
        <authorList>
            <person name="Nath O."/>
            <person name="Fletcher S.J."/>
            <person name="Hayward A."/>
            <person name="Shaw L.M."/>
            <person name="Masouleh A.K."/>
            <person name="Furtado A."/>
            <person name="Henry R.J."/>
            <person name="Mitter N."/>
        </authorList>
    </citation>
    <scope>NUCLEOTIDE SEQUENCE [LARGE SCALE GENOMIC DNA]</scope>
    <source>
        <strain evidence="2">cv. Hass</strain>
    </source>
</reference>
<name>A0ACC2N2Z6_PERAE</name>
<evidence type="ECO:0000313" key="1">
    <source>
        <dbReference type="EMBL" id="KAJ8651077.1"/>
    </source>
</evidence>
<dbReference type="EMBL" id="CM056809">
    <property type="protein sequence ID" value="KAJ8651077.1"/>
    <property type="molecule type" value="Genomic_DNA"/>
</dbReference>